<feature type="domain" description="Pyruvate:ferredoxin oxidoreductase core" evidence="4">
    <location>
        <begin position="262"/>
        <end position="360"/>
    </location>
</feature>
<evidence type="ECO:0000256" key="2">
    <source>
        <dbReference type="ARBA" id="ARBA00023002"/>
    </source>
</evidence>
<feature type="domain" description="Pyruvate flavodoxin/ferredoxin oxidoreductase pyrimidine binding" evidence="3">
    <location>
        <begin position="16"/>
        <end position="236"/>
    </location>
</feature>
<dbReference type="EMBL" id="CP036259">
    <property type="protein sequence ID" value="QDR81763.1"/>
    <property type="molecule type" value="Genomic_DNA"/>
</dbReference>
<dbReference type="CDD" id="cd07034">
    <property type="entry name" value="TPP_PYR_PFOR_IOR-alpha_like"/>
    <property type="match status" value="1"/>
</dbReference>
<dbReference type="SUPFAM" id="SSF52518">
    <property type="entry name" value="Thiamin diphosphate-binding fold (THDP-binding)"/>
    <property type="match status" value="1"/>
</dbReference>
<name>A0A517DWQ5_9FIRM</name>
<keyword evidence="5" id="KW-0670">Pyruvate</keyword>
<dbReference type="Pfam" id="PF17147">
    <property type="entry name" value="PFOR_II"/>
    <property type="match status" value="1"/>
</dbReference>
<evidence type="ECO:0000313" key="5">
    <source>
        <dbReference type="EMBL" id="QDR81763.1"/>
    </source>
</evidence>
<evidence type="ECO:0000259" key="4">
    <source>
        <dbReference type="Pfam" id="PF17147"/>
    </source>
</evidence>
<dbReference type="PANTHER" id="PTHR32154">
    <property type="entry name" value="PYRUVATE-FLAVODOXIN OXIDOREDUCTASE-RELATED"/>
    <property type="match status" value="1"/>
</dbReference>
<dbReference type="RefSeq" id="WP_144351219.1">
    <property type="nucleotide sequence ID" value="NZ_CP036259.1"/>
</dbReference>
<dbReference type="InterPro" id="IPR029061">
    <property type="entry name" value="THDP-binding"/>
</dbReference>
<reference evidence="5 6" key="1">
    <citation type="submission" date="2019-02" db="EMBL/GenBank/DDBJ databases">
        <title>Closed genome of Sporomusa termitida DSM 4440.</title>
        <authorList>
            <person name="Poehlein A."/>
            <person name="Daniel R."/>
        </authorList>
    </citation>
    <scope>NUCLEOTIDE SEQUENCE [LARGE SCALE GENOMIC DNA]</scope>
    <source>
        <strain evidence="5 6">DSM 4440</strain>
    </source>
</reference>
<dbReference type="InterPro" id="IPR033412">
    <property type="entry name" value="PFOR_II"/>
</dbReference>
<dbReference type="InterPro" id="IPR050722">
    <property type="entry name" value="Pyruvate:ferred/Flavod_OxRd"/>
</dbReference>
<organism evidence="5 6">
    <name type="scientific">Sporomusa termitida</name>
    <dbReference type="NCBI Taxonomy" id="2377"/>
    <lineage>
        <taxon>Bacteria</taxon>
        <taxon>Bacillati</taxon>
        <taxon>Bacillota</taxon>
        <taxon>Negativicutes</taxon>
        <taxon>Selenomonadales</taxon>
        <taxon>Sporomusaceae</taxon>
        <taxon>Sporomusa</taxon>
    </lineage>
</organism>
<dbReference type="Gene3D" id="3.40.50.970">
    <property type="match status" value="1"/>
</dbReference>
<protein>
    <submittedName>
        <fullName evidence="5">Pyruvate synthase subunit PorA</fullName>
        <ecNumber evidence="5">1.2.7.1</ecNumber>
    </submittedName>
</protein>
<gene>
    <name evidence="5" type="primary">porA</name>
    <name evidence="5" type="ORF">SPTER_31750</name>
</gene>
<evidence type="ECO:0000259" key="3">
    <source>
        <dbReference type="Pfam" id="PF01855"/>
    </source>
</evidence>
<dbReference type="FunFam" id="3.40.50.920:FF:000010">
    <property type="entry name" value="Pyruvate ferredoxin oxidoreductase, alpha subunit"/>
    <property type="match status" value="1"/>
</dbReference>
<dbReference type="GO" id="GO:0006979">
    <property type="term" value="P:response to oxidative stress"/>
    <property type="evidence" value="ECO:0007669"/>
    <property type="project" value="TreeGrafter"/>
</dbReference>
<dbReference type="PANTHER" id="PTHR32154:SF0">
    <property type="entry name" value="PYRUVATE-FLAVODOXIN OXIDOREDUCTASE-RELATED"/>
    <property type="match status" value="1"/>
</dbReference>
<keyword evidence="6" id="KW-1185">Reference proteome</keyword>
<dbReference type="KEGG" id="sted:SPTER_31750"/>
<dbReference type="GO" id="GO:0019164">
    <property type="term" value="F:pyruvate synthase activity"/>
    <property type="evidence" value="ECO:0007669"/>
    <property type="project" value="UniProtKB-EC"/>
</dbReference>
<dbReference type="Proteomes" id="UP000320776">
    <property type="component" value="Chromosome"/>
</dbReference>
<dbReference type="InterPro" id="IPR009014">
    <property type="entry name" value="Transketo_C/PFOR_II"/>
</dbReference>
<dbReference type="EC" id="1.2.7.1" evidence="5"/>
<dbReference type="AlphaFoldDB" id="A0A517DWQ5"/>
<keyword evidence="2 5" id="KW-0560">Oxidoreductase</keyword>
<dbReference type="FunFam" id="3.40.50.970:FF:000012">
    <property type="entry name" value="Pyruvate:ferredoxin (Flavodoxin) oxidoreductase"/>
    <property type="match status" value="1"/>
</dbReference>
<evidence type="ECO:0000313" key="6">
    <source>
        <dbReference type="Proteomes" id="UP000320776"/>
    </source>
</evidence>
<dbReference type="InterPro" id="IPR002880">
    <property type="entry name" value="Pyrv_Fd/Flavodoxin_OxRdtase_N"/>
</dbReference>
<sequence length="394" mass="42433">MSTRVMIDGNGAASEGLRLAKVRVVSAYPITPQSPISEKLADFVVQGKLDAKYIRVESEHSAMCCAIGAQLTGVRAGTATSSVGLALMHEVLGVAAGCRVPIVMPVVNRSLVSPWSLWCDHQDAMAERDGGWLQLYAESAQEVLDLILIAYRTAEDARIQLPAMVCLDGFFLSHMSDAVYVPDQAAVDAYLPPYVCHNFHLDPNDPMFINNLTPTAEYTEMRYQQAVGFNQAPAVLLAAMADFKRVFGRDYSLLEAYQCDDAEAVIVTLGSMSGTAKYTVDQLRGQGKKVGVLKLTSYRPFPAEQVKQALAPVAVVGVMDRSPGYGAQVAPVATEVRAVLSGKPVQGFIAGLGGRDISPATFVKAFAKLLTGEITADVDWVDVKENALTIREVK</sequence>
<dbReference type="SUPFAM" id="SSF52922">
    <property type="entry name" value="TK C-terminal domain-like"/>
    <property type="match status" value="1"/>
</dbReference>
<accession>A0A517DWQ5</accession>
<comment type="similarity">
    <text evidence="1">Belongs to the pyruvate:ferredoxin/flavodoxin oxidoreductase family.</text>
</comment>
<dbReference type="Gene3D" id="3.40.50.920">
    <property type="match status" value="1"/>
</dbReference>
<dbReference type="Pfam" id="PF01855">
    <property type="entry name" value="POR_N"/>
    <property type="match status" value="1"/>
</dbReference>
<dbReference type="OrthoDB" id="9794954at2"/>
<proteinExistence type="inferred from homology"/>
<evidence type="ECO:0000256" key="1">
    <source>
        <dbReference type="ARBA" id="ARBA00009032"/>
    </source>
</evidence>